<dbReference type="Proteomes" id="UP001152799">
    <property type="component" value="Chromosome 1"/>
</dbReference>
<evidence type="ECO:0000256" key="3">
    <source>
        <dbReference type="SAM" id="Coils"/>
    </source>
</evidence>
<organism evidence="4 5">
    <name type="scientific">Ceutorhynchus assimilis</name>
    <name type="common">cabbage seed weevil</name>
    <dbReference type="NCBI Taxonomy" id="467358"/>
    <lineage>
        <taxon>Eukaryota</taxon>
        <taxon>Metazoa</taxon>
        <taxon>Ecdysozoa</taxon>
        <taxon>Arthropoda</taxon>
        <taxon>Hexapoda</taxon>
        <taxon>Insecta</taxon>
        <taxon>Pterygota</taxon>
        <taxon>Neoptera</taxon>
        <taxon>Endopterygota</taxon>
        <taxon>Coleoptera</taxon>
        <taxon>Polyphaga</taxon>
        <taxon>Cucujiformia</taxon>
        <taxon>Curculionidae</taxon>
        <taxon>Ceutorhynchinae</taxon>
        <taxon>Ceutorhynchus</taxon>
    </lineage>
</organism>
<dbReference type="GO" id="GO:0000445">
    <property type="term" value="C:THO complex part of transcription export complex"/>
    <property type="evidence" value="ECO:0007669"/>
    <property type="project" value="InterPro"/>
</dbReference>
<comment type="subcellular location">
    <subcellularLocation>
        <location evidence="1">Nucleus</location>
    </subcellularLocation>
</comment>
<proteinExistence type="predicted"/>
<evidence type="ECO:0000313" key="5">
    <source>
        <dbReference type="Proteomes" id="UP001152799"/>
    </source>
</evidence>
<evidence type="ECO:0000256" key="1">
    <source>
        <dbReference type="ARBA" id="ARBA00004123"/>
    </source>
</evidence>
<evidence type="ECO:0000313" key="4">
    <source>
        <dbReference type="EMBL" id="CAH1121576.1"/>
    </source>
</evidence>
<gene>
    <name evidence="4" type="ORF">CEUTPL_LOCUS684</name>
</gene>
<protein>
    <recommendedName>
        <fullName evidence="6">THO complex subunit 7 homolog</fullName>
    </recommendedName>
</protein>
<feature type="coiled-coil region" evidence="3">
    <location>
        <begin position="138"/>
        <end position="165"/>
    </location>
</feature>
<dbReference type="InterPro" id="IPR008501">
    <property type="entry name" value="THOC7/Mft1"/>
</dbReference>
<keyword evidence="5" id="KW-1185">Reference proteome</keyword>
<evidence type="ECO:0000256" key="2">
    <source>
        <dbReference type="ARBA" id="ARBA00023242"/>
    </source>
</evidence>
<keyword evidence="2" id="KW-0539">Nucleus</keyword>
<dbReference type="EMBL" id="OU892277">
    <property type="protein sequence ID" value="CAH1121576.1"/>
    <property type="molecule type" value="Genomic_DNA"/>
</dbReference>
<dbReference type="GO" id="GO:0006397">
    <property type="term" value="P:mRNA processing"/>
    <property type="evidence" value="ECO:0007669"/>
    <property type="project" value="InterPro"/>
</dbReference>
<dbReference type="OrthoDB" id="205166at2759"/>
<keyword evidence="3" id="KW-0175">Coiled coil</keyword>
<evidence type="ECO:0008006" key="6">
    <source>
        <dbReference type="Google" id="ProtNLM"/>
    </source>
</evidence>
<dbReference type="AlphaFoldDB" id="A0A9P0GNS7"/>
<sequence length="196" mass="23202">MTDEDIIRRRLMFDGDGTGEDRRLNDFLKNISKWLRTDHKTEEDGLIMFDSITAQLEFVKHSRRLAHLRRRQINKELQMYANLYDAMQSRINERKDEIETQKISLKNSKIIKHNQMQYSMLTKSMNQETPRTESLKYLDCLHSDIKDIEAQKEEVEEGLNDRRKLFKVLSLAANNLQELLSKEETDGGGRVTQKRK</sequence>
<name>A0A9P0GNS7_9CUCU</name>
<accession>A0A9P0GNS7</accession>
<dbReference type="Pfam" id="PF05615">
    <property type="entry name" value="THOC7"/>
    <property type="match status" value="1"/>
</dbReference>
<reference evidence="4" key="1">
    <citation type="submission" date="2022-01" db="EMBL/GenBank/DDBJ databases">
        <authorList>
            <person name="King R."/>
        </authorList>
    </citation>
    <scope>NUCLEOTIDE SEQUENCE</scope>
</reference>